<dbReference type="EMBL" id="SDMQ01000015">
    <property type="protein sequence ID" value="TBT82995.1"/>
    <property type="molecule type" value="Genomic_DNA"/>
</dbReference>
<dbReference type="OrthoDB" id="9805115at2"/>
<protein>
    <submittedName>
        <fullName evidence="3">ATP-binding protein</fullName>
    </submittedName>
</protein>
<comment type="caution">
    <text evidence="3">The sequence shown here is derived from an EMBL/GenBank/DDBJ whole genome shotgun (WGS) entry which is preliminary data.</text>
</comment>
<evidence type="ECO:0000256" key="1">
    <source>
        <dbReference type="SAM" id="MobiDB-lite"/>
    </source>
</evidence>
<keyword evidence="3" id="KW-0547">Nucleotide-binding</keyword>
<keyword evidence="3" id="KW-0067">ATP-binding</keyword>
<dbReference type="InterPro" id="IPR038461">
    <property type="entry name" value="Schlafen_AlbA_2_dom_sf"/>
</dbReference>
<feature type="compositionally biased region" description="Basic residues" evidence="1">
    <location>
        <begin position="42"/>
        <end position="54"/>
    </location>
</feature>
<accession>A0A4Q9KC13</accession>
<dbReference type="Proteomes" id="UP000292373">
    <property type="component" value="Unassembled WGS sequence"/>
</dbReference>
<gene>
    <name evidence="3" type="ORF">ET989_12710</name>
</gene>
<dbReference type="AlphaFoldDB" id="A0A4Q9KC13"/>
<feature type="region of interest" description="Disordered" evidence="1">
    <location>
        <begin position="40"/>
        <end position="77"/>
    </location>
</feature>
<feature type="domain" description="Schlafen AlbA-2" evidence="2">
    <location>
        <begin position="13"/>
        <end position="40"/>
    </location>
</feature>
<evidence type="ECO:0000313" key="3">
    <source>
        <dbReference type="EMBL" id="TBT82995.1"/>
    </source>
</evidence>
<dbReference type="GO" id="GO:0005524">
    <property type="term" value="F:ATP binding"/>
    <property type="evidence" value="ECO:0007669"/>
    <property type="project" value="UniProtKB-KW"/>
</dbReference>
<evidence type="ECO:0000313" key="4">
    <source>
        <dbReference type="Proteomes" id="UP000292373"/>
    </source>
</evidence>
<dbReference type="InterPro" id="IPR007421">
    <property type="entry name" value="Schlafen_AlbA_2_dom"/>
</dbReference>
<dbReference type="Gene3D" id="3.30.950.30">
    <property type="entry name" value="Schlafen, AAA domain"/>
    <property type="match status" value="1"/>
</dbReference>
<reference evidence="3 4" key="1">
    <citation type="submission" date="2019-01" db="EMBL/GenBank/DDBJ databases">
        <title>Lactibacter flavus gen. nov., sp. nov., a novel bacterium of the family Propionibacteriaceae isolated from raw milk and dairy products.</title>
        <authorList>
            <person name="Huptas C."/>
            <person name="Wenning M."/>
            <person name="Breitenwieser F."/>
            <person name="Doll E."/>
            <person name="Von Neubeck M."/>
            <person name="Busse H.-J."/>
            <person name="Scherer S."/>
        </authorList>
    </citation>
    <scope>NUCLEOTIDE SEQUENCE [LARGE SCALE GENOMIC DNA]</scope>
    <source>
        <strain evidence="3 4">KCTC 33808</strain>
    </source>
</reference>
<evidence type="ECO:0000259" key="2">
    <source>
        <dbReference type="Pfam" id="PF04326"/>
    </source>
</evidence>
<name>A0A4Q9KC13_9ACTN</name>
<sequence>MAVKSGRVSPADAAKTLVAFANADGGTLLVGIHDGEVDGVSRRARGPRRPRAHAHQWPVPAPHRGRVPPPRHGTAPGALVRPRCGAV</sequence>
<organism evidence="3 4">
    <name type="scientific">Propioniciclava sinopodophylli</name>
    <dbReference type="NCBI Taxonomy" id="1837344"/>
    <lineage>
        <taxon>Bacteria</taxon>
        <taxon>Bacillati</taxon>
        <taxon>Actinomycetota</taxon>
        <taxon>Actinomycetes</taxon>
        <taxon>Propionibacteriales</taxon>
        <taxon>Propionibacteriaceae</taxon>
        <taxon>Propioniciclava</taxon>
    </lineage>
</organism>
<proteinExistence type="predicted"/>
<dbReference type="Pfam" id="PF04326">
    <property type="entry name" value="SLFN_AlbA_2"/>
    <property type="match status" value="1"/>
</dbReference>
<keyword evidence="4" id="KW-1185">Reference proteome</keyword>